<dbReference type="Gene3D" id="3.10.20.600">
    <property type="match status" value="1"/>
</dbReference>
<comment type="caution">
    <text evidence="2">The sequence shown here is derived from an EMBL/GenBank/DDBJ whole genome shotgun (WGS) entry which is preliminary data.</text>
</comment>
<proteinExistence type="predicted"/>
<dbReference type="InterPro" id="IPR003583">
    <property type="entry name" value="Hlx-hairpin-Hlx_DNA-bd_motif"/>
</dbReference>
<dbReference type="PANTHER" id="PTHR21180">
    <property type="entry name" value="ENDONUCLEASE/EXONUCLEASE/PHOSPHATASE FAMILY DOMAIN-CONTAINING PROTEIN 1"/>
    <property type="match status" value="1"/>
</dbReference>
<dbReference type="Pfam" id="PF12836">
    <property type="entry name" value="HHH_3"/>
    <property type="match status" value="1"/>
</dbReference>
<sequence length="208" mass="22539">MYWLKRNKFLLLGMVAVIVFVIFLSKEDTSDPLSASLISPEPDEPAETPLVEEAVEDQPQPQPQTQTALVDVKGEVTDPGVYEMEEGDRVQDMVERAGGFTGDADVAQVNLAQAVQDEMVIVVPTAGQEEETTDNNAEEGQTGDGKVNINTASSEEMTQLPGIGPAKAEAIIAHREEHGQFQKADDLLEISGIGEKTLETLIEHIQVP</sequence>
<accession>A0ABW3NIB9</accession>
<dbReference type="EMBL" id="JBHTKK010000010">
    <property type="protein sequence ID" value="MFD1066320.1"/>
    <property type="molecule type" value="Genomic_DNA"/>
</dbReference>
<dbReference type="SUPFAM" id="SSF142984">
    <property type="entry name" value="Nqo1 middle domain-like"/>
    <property type="match status" value="1"/>
</dbReference>
<organism evidence="2 3">
    <name type="scientific">Oceanobacillus locisalsi</name>
    <dbReference type="NCBI Taxonomy" id="546107"/>
    <lineage>
        <taxon>Bacteria</taxon>
        <taxon>Bacillati</taxon>
        <taxon>Bacillota</taxon>
        <taxon>Bacilli</taxon>
        <taxon>Bacillales</taxon>
        <taxon>Bacillaceae</taxon>
        <taxon>Oceanobacillus</taxon>
    </lineage>
</organism>
<dbReference type="InterPro" id="IPR004509">
    <property type="entry name" value="Competence_ComEA_HhH"/>
</dbReference>
<dbReference type="Pfam" id="PF10531">
    <property type="entry name" value="SLBB"/>
    <property type="match status" value="1"/>
</dbReference>
<evidence type="ECO:0000313" key="2">
    <source>
        <dbReference type="EMBL" id="MFD1066320.1"/>
    </source>
</evidence>
<dbReference type="InterPro" id="IPR051675">
    <property type="entry name" value="Endo/Exo/Phosphatase_dom_1"/>
</dbReference>
<dbReference type="PANTHER" id="PTHR21180:SF32">
    <property type="entry name" value="ENDONUCLEASE_EXONUCLEASE_PHOSPHATASE FAMILY DOMAIN-CONTAINING PROTEIN 1"/>
    <property type="match status" value="1"/>
</dbReference>
<dbReference type="RefSeq" id="WP_379591902.1">
    <property type="nucleotide sequence ID" value="NZ_JBHTKK010000010.1"/>
</dbReference>
<evidence type="ECO:0000313" key="3">
    <source>
        <dbReference type="Proteomes" id="UP001597041"/>
    </source>
</evidence>
<keyword evidence="3" id="KW-1185">Reference proteome</keyword>
<name>A0ABW3NIB9_9BACI</name>
<dbReference type="InterPro" id="IPR019554">
    <property type="entry name" value="Soluble_ligand-bd"/>
</dbReference>
<dbReference type="Gene3D" id="1.10.150.280">
    <property type="entry name" value="AF1531-like domain"/>
    <property type="match status" value="1"/>
</dbReference>
<feature type="domain" description="Helix-hairpin-helix DNA-binding motif class 1" evidence="1">
    <location>
        <begin position="155"/>
        <end position="174"/>
    </location>
</feature>
<gene>
    <name evidence="2" type="ORF">ACFQ19_09825</name>
</gene>
<dbReference type="Proteomes" id="UP001597041">
    <property type="component" value="Unassembled WGS sequence"/>
</dbReference>
<protein>
    <submittedName>
        <fullName evidence="2">Helix-hairpin-helix domain-containing protein</fullName>
    </submittedName>
</protein>
<feature type="domain" description="Helix-hairpin-helix DNA-binding motif class 1" evidence="1">
    <location>
        <begin position="185"/>
        <end position="204"/>
    </location>
</feature>
<dbReference type="SMART" id="SM00278">
    <property type="entry name" value="HhH1"/>
    <property type="match status" value="2"/>
</dbReference>
<reference evidence="3" key="1">
    <citation type="journal article" date="2019" name="Int. J. Syst. Evol. Microbiol.">
        <title>The Global Catalogue of Microorganisms (GCM) 10K type strain sequencing project: providing services to taxonomists for standard genome sequencing and annotation.</title>
        <authorList>
            <consortium name="The Broad Institute Genomics Platform"/>
            <consortium name="The Broad Institute Genome Sequencing Center for Infectious Disease"/>
            <person name="Wu L."/>
            <person name="Ma J."/>
        </authorList>
    </citation>
    <scope>NUCLEOTIDE SEQUENCE [LARGE SCALE GENOMIC DNA]</scope>
    <source>
        <strain evidence="3">CCUG 56608</strain>
    </source>
</reference>
<dbReference type="SUPFAM" id="SSF47781">
    <property type="entry name" value="RuvA domain 2-like"/>
    <property type="match status" value="1"/>
</dbReference>
<dbReference type="InterPro" id="IPR010994">
    <property type="entry name" value="RuvA_2-like"/>
</dbReference>
<dbReference type="NCBIfam" id="TIGR00426">
    <property type="entry name" value="competence protein ComEA helix-hairpin-helix repeat region"/>
    <property type="match status" value="1"/>
</dbReference>
<evidence type="ECO:0000259" key="1">
    <source>
        <dbReference type="SMART" id="SM00278"/>
    </source>
</evidence>